<dbReference type="Proteomes" id="UP001437256">
    <property type="component" value="Unassembled WGS sequence"/>
</dbReference>
<reference evidence="2 3" key="1">
    <citation type="submission" date="2024-05" db="EMBL/GenBank/DDBJ databases">
        <title>A draft genome resource for the thread blight pathogen Marasmius tenuissimus strain MS-2.</title>
        <authorList>
            <person name="Yulfo-Soto G.E."/>
            <person name="Baruah I.K."/>
            <person name="Amoako-Attah I."/>
            <person name="Bukari Y."/>
            <person name="Meinhardt L.W."/>
            <person name="Bailey B.A."/>
            <person name="Cohen S.P."/>
        </authorList>
    </citation>
    <scope>NUCLEOTIDE SEQUENCE [LARGE SCALE GENOMIC DNA]</scope>
    <source>
        <strain evidence="2 3">MS-2</strain>
    </source>
</reference>
<evidence type="ECO:0000256" key="1">
    <source>
        <dbReference type="SAM" id="SignalP"/>
    </source>
</evidence>
<feature type="chain" id="PRO_5046460109" evidence="1">
    <location>
        <begin position="25"/>
        <end position="76"/>
    </location>
</feature>
<accession>A0ABR2ZKK0</accession>
<feature type="signal peptide" evidence="1">
    <location>
        <begin position="1"/>
        <end position="24"/>
    </location>
</feature>
<keyword evidence="3" id="KW-1185">Reference proteome</keyword>
<evidence type="ECO:0000313" key="3">
    <source>
        <dbReference type="Proteomes" id="UP001437256"/>
    </source>
</evidence>
<dbReference type="EMBL" id="JBBXMP010000121">
    <property type="protein sequence ID" value="KAL0061858.1"/>
    <property type="molecule type" value="Genomic_DNA"/>
</dbReference>
<protein>
    <submittedName>
        <fullName evidence="2">Uncharacterized protein</fullName>
    </submittedName>
</protein>
<proteinExistence type="predicted"/>
<evidence type="ECO:0000313" key="2">
    <source>
        <dbReference type="EMBL" id="KAL0061858.1"/>
    </source>
</evidence>
<sequence length="76" mass="8175">MFFKLSTPQLAVIAAMLFAGVTNAEQGYAVRNSTVTTRSCRPCTLGPTMIPAFKVALPVNPQNPVQCCNKINLSCK</sequence>
<keyword evidence="1" id="KW-0732">Signal</keyword>
<name>A0ABR2ZKK0_9AGAR</name>
<organism evidence="2 3">
    <name type="scientific">Marasmius tenuissimus</name>
    <dbReference type="NCBI Taxonomy" id="585030"/>
    <lineage>
        <taxon>Eukaryota</taxon>
        <taxon>Fungi</taxon>
        <taxon>Dikarya</taxon>
        <taxon>Basidiomycota</taxon>
        <taxon>Agaricomycotina</taxon>
        <taxon>Agaricomycetes</taxon>
        <taxon>Agaricomycetidae</taxon>
        <taxon>Agaricales</taxon>
        <taxon>Marasmiineae</taxon>
        <taxon>Marasmiaceae</taxon>
        <taxon>Marasmius</taxon>
    </lineage>
</organism>
<comment type="caution">
    <text evidence="2">The sequence shown here is derived from an EMBL/GenBank/DDBJ whole genome shotgun (WGS) entry which is preliminary data.</text>
</comment>
<gene>
    <name evidence="2" type="ORF">AAF712_011300</name>
</gene>